<dbReference type="Proteomes" id="UP000887565">
    <property type="component" value="Unplaced"/>
</dbReference>
<feature type="region of interest" description="Disordered" evidence="1">
    <location>
        <begin position="51"/>
        <end position="71"/>
    </location>
</feature>
<organism evidence="2 3">
    <name type="scientific">Romanomermis culicivorax</name>
    <name type="common">Nematode worm</name>
    <dbReference type="NCBI Taxonomy" id="13658"/>
    <lineage>
        <taxon>Eukaryota</taxon>
        <taxon>Metazoa</taxon>
        <taxon>Ecdysozoa</taxon>
        <taxon>Nematoda</taxon>
        <taxon>Enoplea</taxon>
        <taxon>Dorylaimia</taxon>
        <taxon>Mermithida</taxon>
        <taxon>Mermithoidea</taxon>
        <taxon>Mermithidae</taxon>
        <taxon>Romanomermis</taxon>
    </lineage>
</organism>
<name>A0A915KLX7_ROMCU</name>
<dbReference type="AlphaFoldDB" id="A0A915KLX7"/>
<dbReference type="WBParaSite" id="nRc.2.0.1.t39781-RA">
    <property type="protein sequence ID" value="nRc.2.0.1.t39781-RA"/>
    <property type="gene ID" value="nRc.2.0.1.g39781"/>
</dbReference>
<accession>A0A915KLX7</accession>
<proteinExistence type="predicted"/>
<evidence type="ECO:0000313" key="2">
    <source>
        <dbReference type="Proteomes" id="UP000887565"/>
    </source>
</evidence>
<protein>
    <submittedName>
        <fullName evidence="3">Uncharacterized protein</fullName>
    </submittedName>
</protein>
<reference evidence="3" key="1">
    <citation type="submission" date="2022-11" db="UniProtKB">
        <authorList>
            <consortium name="WormBaseParasite"/>
        </authorList>
    </citation>
    <scope>IDENTIFICATION</scope>
</reference>
<sequence length="142" mass="16276">MPTFSNSCTNSLFLCISSIISAPPTNLPSMKTCGNVGQFEYNFILRRKESFSNTSKESESPKELFSKERIPKRTIAKQSDSHELEFLERKILERANPQKSDCHETIRLVDHFSAELAYSENFAIVATKRVRRPKEFIVVLTN</sequence>
<keyword evidence="2" id="KW-1185">Reference proteome</keyword>
<evidence type="ECO:0000256" key="1">
    <source>
        <dbReference type="SAM" id="MobiDB-lite"/>
    </source>
</evidence>
<evidence type="ECO:0000313" key="3">
    <source>
        <dbReference type="WBParaSite" id="nRc.2.0.1.t39781-RA"/>
    </source>
</evidence>